<comment type="caution">
    <text evidence="4">Lacks conserved residue(s) required for the propagation of feature annotation.</text>
</comment>
<dbReference type="NCBIfam" id="TIGR00071">
    <property type="entry name" value="hisT_truA"/>
    <property type="match status" value="1"/>
</dbReference>
<dbReference type="InterPro" id="IPR020103">
    <property type="entry name" value="PsdUridine_synth_cat_dom_sf"/>
</dbReference>
<keyword evidence="10" id="KW-1185">Reference proteome</keyword>
<comment type="catalytic activity">
    <reaction evidence="4 7">
        <text>uridine(38/39/40) in tRNA = pseudouridine(38/39/40) in tRNA</text>
        <dbReference type="Rhea" id="RHEA:22376"/>
        <dbReference type="Rhea" id="RHEA-COMP:10085"/>
        <dbReference type="Rhea" id="RHEA-COMP:10087"/>
        <dbReference type="ChEBI" id="CHEBI:65314"/>
        <dbReference type="ChEBI" id="CHEBI:65315"/>
        <dbReference type="EC" id="5.4.99.12"/>
    </reaction>
</comment>
<dbReference type="Proteomes" id="UP000318946">
    <property type="component" value="Chromosome"/>
</dbReference>
<evidence type="ECO:0000256" key="2">
    <source>
        <dbReference type="ARBA" id="ARBA00022694"/>
    </source>
</evidence>
<name>A0A4Y1WWP3_9BACT</name>
<dbReference type="HAMAP" id="MF_00171">
    <property type="entry name" value="TruA"/>
    <property type="match status" value="1"/>
</dbReference>
<feature type="domain" description="Pseudouridine synthase I TruA alpha/beta" evidence="8">
    <location>
        <begin position="9"/>
        <end position="103"/>
    </location>
</feature>
<dbReference type="EMBL" id="AP019735">
    <property type="protein sequence ID" value="BBL05155.1"/>
    <property type="molecule type" value="Genomic_DNA"/>
</dbReference>
<dbReference type="InterPro" id="IPR001406">
    <property type="entry name" value="PsdUridine_synth_TruA"/>
</dbReference>
<evidence type="ECO:0000313" key="9">
    <source>
        <dbReference type="EMBL" id="BBL05155.1"/>
    </source>
</evidence>
<evidence type="ECO:0000256" key="4">
    <source>
        <dbReference type="HAMAP-Rule" id="MF_00171"/>
    </source>
</evidence>
<dbReference type="InterPro" id="IPR020097">
    <property type="entry name" value="PsdUridine_synth_TruA_a/b_dom"/>
</dbReference>
<keyword evidence="2 4" id="KW-0819">tRNA processing</keyword>
<feature type="active site" description="Nucleophile" evidence="4 5">
    <location>
        <position position="51"/>
    </location>
</feature>
<comment type="similarity">
    <text evidence="1 4 7">Belongs to the tRNA pseudouridine synthase TruA family.</text>
</comment>
<dbReference type="KEGG" id="acou:A5CBH24_24680"/>
<sequence>MRYFVELSYNGGRYCGWQRQRDAASVQETLERALSTLLREPVEVTGAGRTDTGVHAAYAVAHFDVAAPLTDPEHTAYKLNCLLPDDVAVFGVAPVADDAHARFSAAEREYRYFIESRKNPFTRRAAWHYYRPLDVERMDRAAASLLEYDDFTSFAKLNSNNKTNICRIVRAGWEESPEGVYRFTIRADRFLRNMVRALVGTLVDVGRGRYDVEEFRSIVESRDLSRASGGAPAEGLYLWDVAYPAGVFRRGERTRNLLFN</sequence>
<dbReference type="PIRSF" id="PIRSF001430">
    <property type="entry name" value="tRNA_psdUrid_synth"/>
    <property type="match status" value="1"/>
</dbReference>
<evidence type="ECO:0000259" key="8">
    <source>
        <dbReference type="Pfam" id="PF01416"/>
    </source>
</evidence>
<feature type="domain" description="Pseudouridine synthase I TruA alpha/beta" evidence="8">
    <location>
        <begin position="145"/>
        <end position="244"/>
    </location>
</feature>
<feature type="binding site" evidence="4 6">
    <location>
        <position position="110"/>
    </location>
    <ligand>
        <name>substrate</name>
    </ligand>
</feature>
<keyword evidence="3 4" id="KW-0413">Isomerase</keyword>
<dbReference type="GO" id="GO:0160147">
    <property type="term" value="F:tRNA pseudouridine(38-40) synthase activity"/>
    <property type="evidence" value="ECO:0007669"/>
    <property type="project" value="UniProtKB-EC"/>
</dbReference>
<evidence type="ECO:0000256" key="3">
    <source>
        <dbReference type="ARBA" id="ARBA00023235"/>
    </source>
</evidence>
<dbReference type="PANTHER" id="PTHR11142:SF0">
    <property type="entry name" value="TRNA PSEUDOURIDINE SYNTHASE-LIKE 1"/>
    <property type="match status" value="1"/>
</dbReference>
<dbReference type="GeneID" id="78343183"/>
<dbReference type="Gene3D" id="3.30.70.660">
    <property type="entry name" value="Pseudouridine synthase I, catalytic domain, C-terminal subdomain"/>
    <property type="match status" value="1"/>
</dbReference>
<evidence type="ECO:0000256" key="7">
    <source>
        <dbReference type="RuleBase" id="RU003792"/>
    </source>
</evidence>
<organism evidence="9 10">
    <name type="scientific">Alistipes communis</name>
    <dbReference type="NCBI Taxonomy" id="2585118"/>
    <lineage>
        <taxon>Bacteria</taxon>
        <taxon>Pseudomonadati</taxon>
        <taxon>Bacteroidota</taxon>
        <taxon>Bacteroidia</taxon>
        <taxon>Bacteroidales</taxon>
        <taxon>Rikenellaceae</taxon>
        <taxon>Alistipes</taxon>
    </lineage>
</organism>
<dbReference type="FunFam" id="3.30.70.580:FF:000001">
    <property type="entry name" value="tRNA pseudouridine synthase A"/>
    <property type="match status" value="1"/>
</dbReference>
<dbReference type="AlphaFoldDB" id="A0A4Y1WWP3"/>
<evidence type="ECO:0000256" key="6">
    <source>
        <dbReference type="PIRSR" id="PIRSR001430-2"/>
    </source>
</evidence>
<dbReference type="PANTHER" id="PTHR11142">
    <property type="entry name" value="PSEUDOURIDYLATE SYNTHASE"/>
    <property type="match status" value="1"/>
</dbReference>
<dbReference type="Pfam" id="PF01416">
    <property type="entry name" value="PseudoU_synth_1"/>
    <property type="match status" value="2"/>
</dbReference>
<dbReference type="RefSeq" id="WP_141413382.1">
    <property type="nucleotide sequence ID" value="NZ_AP019735.1"/>
</dbReference>
<comment type="subunit">
    <text evidence="4">Homodimer.</text>
</comment>
<evidence type="ECO:0000256" key="5">
    <source>
        <dbReference type="PIRSR" id="PIRSR001430-1"/>
    </source>
</evidence>
<dbReference type="EC" id="5.4.99.12" evidence="4"/>
<dbReference type="OrthoDB" id="9811823at2"/>
<comment type="function">
    <text evidence="4">Formation of pseudouridine at positions 38, 39 and 40 in the anticodon stem and loop of transfer RNAs.</text>
</comment>
<reference evidence="10" key="1">
    <citation type="submission" date="2019-06" db="EMBL/GenBank/DDBJ databases">
        <title>Alistipes onderdonkii subsp. vulgaris subsp. nov., Alistipes dispar sp. nov. and Alistipes communis sp. nov., isolated from human faeces, and creation of Alistipes onderdonkii subsp. onderdonkii subsp. nov.</title>
        <authorList>
            <person name="Sakamoto M."/>
            <person name="Ikeyama N."/>
            <person name="Ogata Y."/>
            <person name="Suda W."/>
            <person name="Iino T."/>
            <person name="Hattori M."/>
            <person name="Ohkuma M."/>
        </authorList>
    </citation>
    <scope>NUCLEOTIDE SEQUENCE [LARGE SCALE GENOMIC DNA]</scope>
    <source>
        <strain evidence="10">5CBH24</strain>
    </source>
</reference>
<gene>
    <name evidence="4 9" type="primary">truA</name>
    <name evidence="9" type="ORF">A5CBH24_24680</name>
</gene>
<evidence type="ECO:0000313" key="10">
    <source>
        <dbReference type="Proteomes" id="UP000318946"/>
    </source>
</evidence>
<proteinExistence type="inferred from homology"/>
<protein>
    <recommendedName>
        <fullName evidence="4">tRNA pseudouridine synthase A</fullName>
        <ecNumber evidence="4">5.4.99.12</ecNumber>
    </recommendedName>
    <alternativeName>
        <fullName evidence="4">tRNA pseudouridine(38-40) synthase</fullName>
    </alternativeName>
    <alternativeName>
        <fullName evidence="4">tRNA pseudouridylate synthase I</fullName>
    </alternativeName>
    <alternativeName>
        <fullName evidence="4">tRNA-uridine isomerase I</fullName>
    </alternativeName>
</protein>
<dbReference type="GO" id="GO:0031119">
    <property type="term" value="P:tRNA pseudouridine synthesis"/>
    <property type="evidence" value="ECO:0007669"/>
    <property type="project" value="UniProtKB-UniRule"/>
</dbReference>
<accession>A0A4Y1WWP3</accession>
<dbReference type="InterPro" id="IPR020095">
    <property type="entry name" value="PsdUridine_synth_TruA_C"/>
</dbReference>
<dbReference type="SUPFAM" id="SSF55120">
    <property type="entry name" value="Pseudouridine synthase"/>
    <property type="match status" value="1"/>
</dbReference>
<dbReference type="InterPro" id="IPR020094">
    <property type="entry name" value="TruA/RsuA/RluB/E/F_N"/>
</dbReference>
<dbReference type="CDD" id="cd02570">
    <property type="entry name" value="PseudoU_synth_EcTruA"/>
    <property type="match status" value="1"/>
</dbReference>
<dbReference type="GO" id="GO:0003723">
    <property type="term" value="F:RNA binding"/>
    <property type="evidence" value="ECO:0007669"/>
    <property type="project" value="InterPro"/>
</dbReference>
<dbReference type="Gene3D" id="3.30.70.580">
    <property type="entry name" value="Pseudouridine synthase I, catalytic domain, N-terminal subdomain"/>
    <property type="match status" value="1"/>
</dbReference>
<evidence type="ECO:0000256" key="1">
    <source>
        <dbReference type="ARBA" id="ARBA00009375"/>
    </source>
</evidence>